<dbReference type="Gramene" id="mRNA:HanXRQr2_Chr04g0149231">
    <property type="protein sequence ID" value="mRNA:HanXRQr2_Chr04g0149231"/>
    <property type="gene ID" value="HanXRQr2_Chr04g0149231"/>
</dbReference>
<accession>A0A9K3NQC4</accession>
<comment type="caution">
    <text evidence="1">The sequence shown here is derived from an EMBL/GenBank/DDBJ whole genome shotgun (WGS) entry which is preliminary data.</text>
</comment>
<dbReference type="AlphaFoldDB" id="A0A9K3NQC4"/>
<evidence type="ECO:0000313" key="2">
    <source>
        <dbReference type="Proteomes" id="UP000215914"/>
    </source>
</evidence>
<name>A0A9K3NQC4_HELAN</name>
<evidence type="ECO:0000313" key="1">
    <source>
        <dbReference type="EMBL" id="KAF5808761.1"/>
    </source>
</evidence>
<dbReference type="Proteomes" id="UP000215914">
    <property type="component" value="Unassembled WGS sequence"/>
</dbReference>
<dbReference type="EMBL" id="MNCJ02000319">
    <property type="protein sequence ID" value="KAF5808761.1"/>
    <property type="molecule type" value="Genomic_DNA"/>
</dbReference>
<gene>
    <name evidence="1" type="ORF">HanXRQr2_Chr04g0149231</name>
</gene>
<protein>
    <submittedName>
        <fullName evidence="1">Uncharacterized protein</fullName>
    </submittedName>
</protein>
<organism evidence="1 2">
    <name type="scientific">Helianthus annuus</name>
    <name type="common">Common sunflower</name>
    <dbReference type="NCBI Taxonomy" id="4232"/>
    <lineage>
        <taxon>Eukaryota</taxon>
        <taxon>Viridiplantae</taxon>
        <taxon>Streptophyta</taxon>
        <taxon>Embryophyta</taxon>
        <taxon>Tracheophyta</taxon>
        <taxon>Spermatophyta</taxon>
        <taxon>Magnoliopsida</taxon>
        <taxon>eudicotyledons</taxon>
        <taxon>Gunneridae</taxon>
        <taxon>Pentapetalae</taxon>
        <taxon>asterids</taxon>
        <taxon>campanulids</taxon>
        <taxon>Asterales</taxon>
        <taxon>Asteraceae</taxon>
        <taxon>Asteroideae</taxon>
        <taxon>Heliantheae alliance</taxon>
        <taxon>Heliantheae</taxon>
        <taxon>Helianthus</taxon>
    </lineage>
</organism>
<reference evidence="1" key="1">
    <citation type="journal article" date="2017" name="Nature">
        <title>The sunflower genome provides insights into oil metabolism, flowering and Asterid evolution.</title>
        <authorList>
            <person name="Badouin H."/>
            <person name="Gouzy J."/>
            <person name="Grassa C.J."/>
            <person name="Murat F."/>
            <person name="Staton S.E."/>
            <person name="Cottret L."/>
            <person name="Lelandais-Briere C."/>
            <person name="Owens G.L."/>
            <person name="Carrere S."/>
            <person name="Mayjonade B."/>
            <person name="Legrand L."/>
            <person name="Gill N."/>
            <person name="Kane N.C."/>
            <person name="Bowers J.E."/>
            <person name="Hubner S."/>
            <person name="Bellec A."/>
            <person name="Berard A."/>
            <person name="Berges H."/>
            <person name="Blanchet N."/>
            <person name="Boniface M.C."/>
            <person name="Brunel D."/>
            <person name="Catrice O."/>
            <person name="Chaidir N."/>
            <person name="Claudel C."/>
            <person name="Donnadieu C."/>
            <person name="Faraut T."/>
            <person name="Fievet G."/>
            <person name="Helmstetter N."/>
            <person name="King M."/>
            <person name="Knapp S.J."/>
            <person name="Lai Z."/>
            <person name="Le Paslier M.C."/>
            <person name="Lippi Y."/>
            <person name="Lorenzon L."/>
            <person name="Mandel J.R."/>
            <person name="Marage G."/>
            <person name="Marchand G."/>
            <person name="Marquand E."/>
            <person name="Bret-Mestries E."/>
            <person name="Morien E."/>
            <person name="Nambeesan S."/>
            <person name="Nguyen T."/>
            <person name="Pegot-Espagnet P."/>
            <person name="Pouilly N."/>
            <person name="Raftis F."/>
            <person name="Sallet E."/>
            <person name="Schiex T."/>
            <person name="Thomas J."/>
            <person name="Vandecasteele C."/>
            <person name="Vares D."/>
            <person name="Vear F."/>
            <person name="Vautrin S."/>
            <person name="Crespi M."/>
            <person name="Mangin B."/>
            <person name="Burke J.M."/>
            <person name="Salse J."/>
            <person name="Munos S."/>
            <person name="Vincourt P."/>
            <person name="Rieseberg L.H."/>
            <person name="Langlade N.B."/>
        </authorList>
    </citation>
    <scope>NUCLEOTIDE SEQUENCE</scope>
    <source>
        <tissue evidence="1">Leaves</tissue>
    </source>
</reference>
<keyword evidence="2" id="KW-1185">Reference proteome</keyword>
<proteinExistence type="predicted"/>
<reference evidence="1" key="2">
    <citation type="submission" date="2020-06" db="EMBL/GenBank/DDBJ databases">
        <title>Helianthus annuus Genome sequencing and assembly Release 2.</title>
        <authorList>
            <person name="Gouzy J."/>
            <person name="Langlade N."/>
            <person name="Munos S."/>
        </authorList>
    </citation>
    <scope>NUCLEOTIDE SEQUENCE</scope>
    <source>
        <tissue evidence="1">Leaves</tissue>
    </source>
</reference>
<sequence length="100" mass="11557">MGNEASLEFLEPYSRNHSSTQAIQQSNCYHEHVHETTCELFGISIRLVRSDKKRRKLAIVICHWIKVEEPVDHLFVSCHFHSKCLGSGCKLVPFNWGVYV</sequence>